<dbReference type="AlphaFoldDB" id="A0A3M6F1H2"/>
<accession>A0A3M6F1H2</accession>
<evidence type="ECO:0000313" key="2">
    <source>
        <dbReference type="Proteomes" id="UP000269872"/>
    </source>
</evidence>
<name>A0A3M6F1H2_9PSED</name>
<sequence>MSQTMHHTTSSARRCARQAACASRFAASINRQSFKTLSLTGRLTLRPEPGNATARWVWKVIVDGKVGNSRTTIGLFLDGDLESGEHDLIDHPQINVIYNETLHRKNTLYHSAHFQGGTLTLLEANPCTLRIRGVFGFSMSSINLEVTDGAFDVYCR</sequence>
<proteinExistence type="predicted"/>
<comment type="caution">
    <text evidence="1">The sequence shown here is derived from an EMBL/GenBank/DDBJ whole genome shotgun (WGS) entry which is preliminary data.</text>
</comment>
<reference evidence="1 2" key="1">
    <citation type="submission" date="2018-08" db="EMBL/GenBank/DDBJ databases">
        <title>Recombination of ecologically and evolutionarily significant loci maintains genetic cohesion in the Pseudomonas syringae species complex.</title>
        <authorList>
            <person name="Dillon M."/>
            <person name="Thakur S."/>
            <person name="Almeida R.N.D."/>
            <person name="Weir B.S."/>
            <person name="Guttman D.S."/>
        </authorList>
    </citation>
    <scope>NUCLEOTIDE SEQUENCE [LARGE SCALE GENOMIC DNA]</scope>
    <source>
        <strain evidence="1 2">ICMP 7496</strain>
    </source>
</reference>
<organism evidence="1 2">
    <name type="scientific">Pseudomonas caricapapayae</name>
    <dbReference type="NCBI Taxonomy" id="46678"/>
    <lineage>
        <taxon>Bacteria</taxon>
        <taxon>Pseudomonadati</taxon>
        <taxon>Pseudomonadota</taxon>
        <taxon>Gammaproteobacteria</taxon>
        <taxon>Pseudomonadales</taxon>
        <taxon>Pseudomonadaceae</taxon>
        <taxon>Pseudomonas</taxon>
    </lineage>
</organism>
<protein>
    <submittedName>
        <fullName evidence="1">Uncharacterized protein</fullName>
    </submittedName>
</protein>
<dbReference type="Proteomes" id="UP000269872">
    <property type="component" value="Unassembled WGS sequence"/>
</dbReference>
<gene>
    <name evidence="1" type="ORF">ALP05_05770</name>
</gene>
<dbReference type="EMBL" id="RBUY01000123">
    <property type="protein sequence ID" value="RMV73796.1"/>
    <property type="molecule type" value="Genomic_DNA"/>
</dbReference>
<evidence type="ECO:0000313" key="1">
    <source>
        <dbReference type="EMBL" id="RMV73796.1"/>
    </source>
</evidence>